<dbReference type="Gene3D" id="1.10.287.110">
    <property type="entry name" value="DnaJ domain"/>
    <property type="match status" value="1"/>
</dbReference>
<feature type="transmembrane region" description="Helical" evidence="1">
    <location>
        <begin position="348"/>
        <end position="366"/>
    </location>
</feature>
<keyword evidence="4" id="KW-1185">Reference proteome</keyword>
<dbReference type="InterPro" id="IPR018253">
    <property type="entry name" value="DnaJ_domain_CS"/>
</dbReference>
<dbReference type="InterPro" id="IPR036249">
    <property type="entry name" value="Thioredoxin-like_sf"/>
</dbReference>
<dbReference type="SUPFAM" id="SSF46565">
    <property type="entry name" value="Chaperone J-domain"/>
    <property type="match status" value="1"/>
</dbReference>
<dbReference type="InterPro" id="IPR052448">
    <property type="entry name" value="DnaJ_C16_autophagy_reg"/>
</dbReference>
<proteinExistence type="predicted"/>
<dbReference type="AlphaFoldDB" id="A0A812BKC0"/>
<name>A0A812BKC0_ACAPH</name>
<dbReference type="InterPro" id="IPR036869">
    <property type="entry name" value="J_dom_sf"/>
</dbReference>
<dbReference type="PROSITE" id="PS00636">
    <property type="entry name" value="DNAJ_1"/>
    <property type="match status" value="1"/>
</dbReference>
<accession>A0A812BKC0</accession>
<protein>
    <submittedName>
        <fullName evidence="3">DNAJC16</fullName>
    </submittedName>
</protein>
<feature type="transmembrane region" description="Helical" evidence="1">
    <location>
        <begin position="315"/>
        <end position="336"/>
    </location>
</feature>
<dbReference type="Gene3D" id="3.40.30.10">
    <property type="entry name" value="Glutaredoxin"/>
    <property type="match status" value="1"/>
</dbReference>
<evidence type="ECO:0000259" key="2">
    <source>
        <dbReference type="Pfam" id="PF00085"/>
    </source>
</evidence>
<keyword evidence="1" id="KW-1133">Transmembrane helix</keyword>
<keyword evidence="1" id="KW-0472">Membrane</keyword>
<sequence length="413" mass="47593">MDRFTKINEAYETLGDPEKRSLYDMHGYTVTQEEPHPRKSSSNNNRGYTNFRSGPFGSYNLISGAESIIDKYMITQRFYETRIQLESFRVPYFIYAYADGCLICLHYEPLIEKLIKEIVKVGIGIGTIHVSSNRALGSNLRINEVPQIMAVVNGRITYFKRQVSMQNLRDFIRNLFPPSTIQLITDKNFDEFLHSWSDNRMRALFFSPREKPPLRFLMPAFSRREKIASRFVNTRSPLVEGILRRYNVNKAKDTLLMVGESSNSTVAVVTMRTLSKGSIDEVMEANQYLTLPRLSSQVFFDELCPVEIRVKRRKLSLIILLLSFLLSYSLFLLFLLPNLSSPTPSISFFLPLLSTIPTALIIYFFSSHSYHLLIFFPSSLQHFTSSSLSSPHSYNFFSFYLDTLPPPHSLPLL</sequence>
<evidence type="ECO:0000313" key="3">
    <source>
        <dbReference type="EMBL" id="CAE1231747.1"/>
    </source>
</evidence>
<comment type="caution">
    <text evidence="3">The sequence shown here is derived from an EMBL/GenBank/DDBJ whole genome shotgun (WGS) entry which is preliminary data.</text>
</comment>
<dbReference type="PANTHER" id="PTHR44303">
    <property type="entry name" value="DNAJ HOMOLOG SUBFAMILY C MEMBER 16"/>
    <property type="match status" value="1"/>
</dbReference>
<reference evidence="3" key="1">
    <citation type="submission" date="2021-01" db="EMBL/GenBank/DDBJ databases">
        <authorList>
            <person name="Li R."/>
            <person name="Bekaert M."/>
        </authorList>
    </citation>
    <scope>NUCLEOTIDE SEQUENCE</scope>
    <source>
        <strain evidence="3">Farmed</strain>
    </source>
</reference>
<dbReference type="Pfam" id="PF00085">
    <property type="entry name" value="Thioredoxin"/>
    <property type="match status" value="1"/>
</dbReference>
<dbReference type="PANTHER" id="PTHR44303:SF2">
    <property type="entry name" value="DNAJ HOMOLOG SUBFAMILY C MEMBER 16"/>
    <property type="match status" value="1"/>
</dbReference>
<dbReference type="OrthoDB" id="10065037at2759"/>
<evidence type="ECO:0000313" key="4">
    <source>
        <dbReference type="Proteomes" id="UP000597762"/>
    </source>
</evidence>
<gene>
    <name evidence="3" type="ORF">SPHA_18233</name>
</gene>
<dbReference type="EMBL" id="CAHIKZ030000657">
    <property type="protein sequence ID" value="CAE1231747.1"/>
    <property type="molecule type" value="Genomic_DNA"/>
</dbReference>
<keyword evidence="1" id="KW-0812">Transmembrane</keyword>
<dbReference type="SUPFAM" id="SSF52833">
    <property type="entry name" value="Thioredoxin-like"/>
    <property type="match status" value="1"/>
</dbReference>
<dbReference type="InterPro" id="IPR013766">
    <property type="entry name" value="Thioredoxin_domain"/>
</dbReference>
<organism evidence="3 4">
    <name type="scientific">Acanthosepion pharaonis</name>
    <name type="common">Pharaoh cuttlefish</name>
    <name type="synonym">Sepia pharaonis</name>
    <dbReference type="NCBI Taxonomy" id="158019"/>
    <lineage>
        <taxon>Eukaryota</taxon>
        <taxon>Metazoa</taxon>
        <taxon>Spiralia</taxon>
        <taxon>Lophotrochozoa</taxon>
        <taxon>Mollusca</taxon>
        <taxon>Cephalopoda</taxon>
        <taxon>Coleoidea</taxon>
        <taxon>Decapodiformes</taxon>
        <taxon>Sepiida</taxon>
        <taxon>Sepiina</taxon>
        <taxon>Sepiidae</taxon>
        <taxon>Acanthosepion</taxon>
    </lineage>
</organism>
<evidence type="ECO:0000256" key="1">
    <source>
        <dbReference type="SAM" id="Phobius"/>
    </source>
</evidence>
<feature type="domain" description="Thioredoxin" evidence="2">
    <location>
        <begin position="90"/>
        <end position="172"/>
    </location>
</feature>
<dbReference type="Proteomes" id="UP000597762">
    <property type="component" value="Unassembled WGS sequence"/>
</dbReference>